<dbReference type="AlphaFoldDB" id="A0A8H3FU15"/>
<keyword evidence="4" id="KW-1185">Reference proteome</keyword>
<reference evidence="3" key="1">
    <citation type="submission" date="2021-03" db="EMBL/GenBank/DDBJ databases">
        <authorList>
            <person name="Tagirdzhanova G."/>
        </authorList>
    </citation>
    <scope>NUCLEOTIDE SEQUENCE</scope>
</reference>
<name>A0A8H3FU15_9LECA</name>
<evidence type="ECO:0000313" key="3">
    <source>
        <dbReference type="EMBL" id="CAF9929294.1"/>
    </source>
</evidence>
<comment type="caution">
    <text evidence="3">The sequence shown here is derived from an EMBL/GenBank/DDBJ whole genome shotgun (WGS) entry which is preliminary data.</text>
</comment>
<proteinExistence type="predicted"/>
<dbReference type="InterPro" id="IPR009057">
    <property type="entry name" value="Homeodomain-like_sf"/>
</dbReference>
<dbReference type="SUPFAM" id="SSF109604">
    <property type="entry name" value="HD-domain/PDEase-like"/>
    <property type="match status" value="1"/>
</dbReference>
<dbReference type="PANTHER" id="PTHR33594:SF1">
    <property type="entry name" value="HD_PDEASE DOMAIN-CONTAINING PROTEIN"/>
    <property type="match status" value="1"/>
</dbReference>
<dbReference type="Proteomes" id="UP000664521">
    <property type="component" value="Unassembled WGS sequence"/>
</dbReference>
<dbReference type="OrthoDB" id="16547at2759"/>
<dbReference type="SUPFAM" id="SSF46689">
    <property type="entry name" value="Homeodomain-like"/>
    <property type="match status" value="1"/>
</dbReference>
<dbReference type="EMBL" id="CAJPDS010000051">
    <property type="protein sequence ID" value="CAF9929294.1"/>
    <property type="molecule type" value="Genomic_DNA"/>
</dbReference>
<protein>
    <recommendedName>
        <fullName evidence="2">HD/PDEase domain-containing protein</fullName>
    </recommendedName>
</protein>
<organism evidence="3 4">
    <name type="scientific">Heterodermia speciosa</name>
    <dbReference type="NCBI Taxonomy" id="116794"/>
    <lineage>
        <taxon>Eukaryota</taxon>
        <taxon>Fungi</taxon>
        <taxon>Dikarya</taxon>
        <taxon>Ascomycota</taxon>
        <taxon>Pezizomycotina</taxon>
        <taxon>Lecanoromycetes</taxon>
        <taxon>OSLEUM clade</taxon>
        <taxon>Lecanoromycetidae</taxon>
        <taxon>Caliciales</taxon>
        <taxon>Physciaceae</taxon>
        <taxon>Heterodermia</taxon>
    </lineage>
</organism>
<dbReference type="InterPro" id="IPR003607">
    <property type="entry name" value="HD/PDEase_dom"/>
</dbReference>
<dbReference type="Gene3D" id="1.10.472.50">
    <property type="entry name" value="HD-domain/PDEase-like"/>
    <property type="match status" value="1"/>
</dbReference>
<evidence type="ECO:0000313" key="4">
    <source>
        <dbReference type="Proteomes" id="UP000664521"/>
    </source>
</evidence>
<dbReference type="SMART" id="SM00471">
    <property type="entry name" value="HDc"/>
    <property type="match status" value="1"/>
</dbReference>
<feature type="compositionally biased region" description="Polar residues" evidence="1">
    <location>
        <begin position="450"/>
        <end position="482"/>
    </location>
</feature>
<accession>A0A8H3FU15</accession>
<gene>
    <name evidence="3" type="ORF">HETSPECPRED_007335</name>
</gene>
<evidence type="ECO:0000256" key="1">
    <source>
        <dbReference type="SAM" id="MobiDB-lite"/>
    </source>
</evidence>
<dbReference type="PANTHER" id="PTHR33594">
    <property type="entry name" value="SUPERFAMILY HYDROLASE, PUTATIVE (AFU_ORTHOLOGUE AFUA_1G03035)-RELATED"/>
    <property type="match status" value="1"/>
</dbReference>
<dbReference type="Gene3D" id="1.10.3210.50">
    <property type="match status" value="1"/>
</dbReference>
<feature type="domain" description="HD/PDEase" evidence="2">
    <location>
        <begin position="186"/>
        <end position="354"/>
    </location>
</feature>
<sequence length="482" mass="54748">MPRAFSSALCDLVKADLQNGVMDPKILKANHNISDTKVRAMKRRFLTTGEVINTNKRKPTGRRRLLNKEHEEHLLRFLNEYPDSYLKDMCKFLEDTYQLRVTEATLQRTCVRLGWKLRRPNKPRDEQGYWIRTLPRDENDNPIPTLTPGPKRPADWGTKMTYPMRRALMEKTRLWVKDYMSQPQFDGSHDYNHVIRVAHMSLDILRVEQGDHRDINYDSLAIELVALMHDVDDHKYRSLEAEVNTTSSGMTDPHIDQDQSYFSNTQSNGSAQFDPSLLPTPAPSHTVEDHLLRIGWPPYVTSKVNAITPWVSYEAETTKPEAFASVLALSPELAIVQDADRLDAMGAIGIGRAFTYGGAKNREGGMAETIDHFRTKLTRLEAGMKTKEGRRLAFIRTQRLKIFGRWWQEEMGLARAETGDMAWVQEVPAWVDNASFKEGRPNENVATEDGTGSNPSPTMDSLDPQGSDSSILQDEGATSQTI</sequence>
<dbReference type="CDD" id="cd00077">
    <property type="entry name" value="HDc"/>
    <property type="match status" value="1"/>
</dbReference>
<feature type="region of interest" description="Disordered" evidence="1">
    <location>
        <begin position="437"/>
        <end position="482"/>
    </location>
</feature>
<evidence type="ECO:0000259" key="2">
    <source>
        <dbReference type="SMART" id="SM00471"/>
    </source>
</evidence>